<feature type="domain" description="DNA2/NAM7 helicase-like C-terminal" evidence="12">
    <location>
        <begin position="1625"/>
        <end position="1821"/>
    </location>
</feature>
<feature type="domain" description="Helicase Sen1 N-terminal" evidence="10">
    <location>
        <begin position="88"/>
        <end position="837"/>
    </location>
</feature>
<reference evidence="14" key="1">
    <citation type="submission" date="2020-03" db="EMBL/GenBank/DDBJ databases">
        <title>A mixture of massive structural variations and highly conserved coding sequences in Ustilaginoidea virens genome.</title>
        <authorList>
            <person name="Zhang K."/>
            <person name="Zhao Z."/>
            <person name="Zhang Z."/>
            <person name="Li Y."/>
            <person name="Hsiang T."/>
            <person name="Sun W."/>
        </authorList>
    </citation>
    <scope>NUCLEOTIDE SEQUENCE</scope>
    <source>
        <strain evidence="14">UV-8b</strain>
    </source>
</reference>
<evidence type="ECO:0000259" key="10">
    <source>
        <dbReference type="Pfam" id="PF12726"/>
    </source>
</evidence>
<keyword evidence="5" id="KW-0347">Helicase</keyword>
<dbReference type="InterPro" id="IPR045055">
    <property type="entry name" value="DNA2/NAM7-like"/>
</dbReference>
<evidence type="ECO:0000256" key="1">
    <source>
        <dbReference type="ARBA" id="ARBA00004123"/>
    </source>
</evidence>
<feature type="coiled-coil region" evidence="8">
    <location>
        <begin position="1463"/>
        <end position="1497"/>
    </location>
</feature>
<evidence type="ECO:0000256" key="2">
    <source>
        <dbReference type="ARBA" id="ARBA00007913"/>
    </source>
</evidence>
<accession>A0A8E5MI69</accession>
<dbReference type="InterPro" id="IPR027417">
    <property type="entry name" value="P-loop_NTPase"/>
</dbReference>
<dbReference type="CDD" id="cd18808">
    <property type="entry name" value="SF1_C_Upf1"/>
    <property type="match status" value="1"/>
</dbReference>
<dbReference type="InterPro" id="IPR047187">
    <property type="entry name" value="SF1_C_Upf1"/>
</dbReference>
<dbReference type="OrthoDB" id="6513042at2759"/>
<evidence type="ECO:0000313" key="14">
    <source>
        <dbReference type="EMBL" id="QUC20257.1"/>
    </source>
</evidence>
<proteinExistence type="inferred from homology"/>
<dbReference type="GO" id="GO:0005694">
    <property type="term" value="C:chromosome"/>
    <property type="evidence" value="ECO:0007669"/>
    <property type="project" value="UniProtKB-ARBA"/>
</dbReference>
<feature type="compositionally biased region" description="Polar residues" evidence="9">
    <location>
        <begin position="1898"/>
        <end position="1919"/>
    </location>
</feature>
<dbReference type="GO" id="GO:0006369">
    <property type="term" value="P:termination of RNA polymerase II transcription"/>
    <property type="evidence" value="ECO:0007669"/>
    <property type="project" value="TreeGrafter"/>
</dbReference>
<dbReference type="Pfam" id="PF12726">
    <property type="entry name" value="SEN1_N"/>
    <property type="match status" value="1"/>
</dbReference>
<keyword evidence="15" id="KW-1185">Reference proteome</keyword>
<dbReference type="CDD" id="cd18042">
    <property type="entry name" value="DEXXQc_SETX"/>
    <property type="match status" value="1"/>
</dbReference>
<dbReference type="Pfam" id="PF13086">
    <property type="entry name" value="AAA_11"/>
    <property type="match status" value="1"/>
</dbReference>
<dbReference type="InterPro" id="IPR056474">
    <property type="entry name" value="SEN1_barrel"/>
</dbReference>
<dbReference type="Gene3D" id="3.40.50.300">
    <property type="entry name" value="P-loop containing nucleotide triphosphate hydrolases"/>
    <property type="match status" value="2"/>
</dbReference>
<keyword evidence="4" id="KW-0378">Hydrolase</keyword>
<gene>
    <name evidence="14" type="ORF">UV8b_04498</name>
</gene>
<dbReference type="GO" id="GO:0016604">
    <property type="term" value="C:nuclear body"/>
    <property type="evidence" value="ECO:0007669"/>
    <property type="project" value="TreeGrafter"/>
</dbReference>
<dbReference type="InterPro" id="IPR041677">
    <property type="entry name" value="DNA2/NAM7_AAA_11"/>
</dbReference>
<dbReference type="GO" id="GO:0001147">
    <property type="term" value="F:transcription termination site sequence-specific DNA binding"/>
    <property type="evidence" value="ECO:0007669"/>
    <property type="project" value="TreeGrafter"/>
</dbReference>
<dbReference type="GO" id="GO:0004386">
    <property type="term" value="F:helicase activity"/>
    <property type="evidence" value="ECO:0007669"/>
    <property type="project" value="UniProtKB-KW"/>
</dbReference>
<feature type="domain" description="Helicase SEN1 beta-barrel" evidence="13">
    <location>
        <begin position="1174"/>
        <end position="1274"/>
    </location>
</feature>
<evidence type="ECO:0000259" key="11">
    <source>
        <dbReference type="Pfam" id="PF13086"/>
    </source>
</evidence>
<keyword evidence="7" id="KW-0539">Nucleus</keyword>
<evidence type="ECO:0000256" key="5">
    <source>
        <dbReference type="ARBA" id="ARBA00022806"/>
    </source>
</evidence>
<feature type="compositionally biased region" description="Basic and acidic residues" evidence="9">
    <location>
        <begin position="1071"/>
        <end position="1085"/>
    </location>
</feature>
<evidence type="ECO:0000256" key="4">
    <source>
        <dbReference type="ARBA" id="ARBA00022801"/>
    </source>
</evidence>
<evidence type="ECO:0000256" key="3">
    <source>
        <dbReference type="ARBA" id="ARBA00022741"/>
    </source>
</evidence>
<dbReference type="GeneID" id="66065276"/>
<dbReference type="InterPro" id="IPR041679">
    <property type="entry name" value="DNA2/NAM7-like_C"/>
</dbReference>
<dbReference type="RefSeq" id="XP_042997930.1">
    <property type="nucleotide sequence ID" value="XM_043141996.1"/>
</dbReference>
<evidence type="ECO:0000313" key="15">
    <source>
        <dbReference type="Proteomes" id="UP000027002"/>
    </source>
</evidence>
<dbReference type="PANTHER" id="PTHR10887:SF495">
    <property type="entry name" value="HELICASE SENATAXIN ISOFORM X1-RELATED"/>
    <property type="match status" value="1"/>
</dbReference>
<dbReference type="SUPFAM" id="SSF52540">
    <property type="entry name" value="P-loop containing nucleoside triphosphate hydrolases"/>
    <property type="match status" value="1"/>
</dbReference>
<feature type="region of interest" description="Disordered" evidence="9">
    <location>
        <begin position="975"/>
        <end position="1085"/>
    </location>
</feature>
<dbReference type="Pfam" id="PF23576">
    <property type="entry name" value="SEN1_barrel"/>
    <property type="match status" value="1"/>
</dbReference>
<feature type="region of interest" description="Disordered" evidence="9">
    <location>
        <begin position="2016"/>
        <end position="2069"/>
    </location>
</feature>
<evidence type="ECO:0008006" key="16">
    <source>
        <dbReference type="Google" id="ProtNLM"/>
    </source>
</evidence>
<dbReference type="EMBL" id="CP072755">
    <property type="protein sequence ID" value="QUC20257.1"/>
    <property type="molecule type" value="Genomic_DNA"/>
</dbReference>
<evidence type="ECO:0000259" key="13">
    <source>
        <dbReference type="Pfam" id="PF23576"/>
    </source>
</evidence>
<dbReference type="Proteomes" id="UP000027002">
    <property type="component" value="Chromosome 3"/>
</dbReference>
<sequence length="2069" mass="231850">MSELNEVLAKWFEELQNLPKECHLLCPKTDEEDFEDYKTLDDPESKISVEEKKQRIEDGNRRIEITYWNSLIFGFDKTDAGKWLEEFKEKIEQTLRTCSDCVLNWHMKRPVYLRKFSEKWNEEVILHIKEMLDRIDIGRIDHNLTWAKNYIGKIESSGAVFKKSQLGDNLSTVLIAIYEALCCMPYMADPDQRAVFQYVFMRLQGKNYLKLGNKDPLPGMTFFLFDQKNDDRRKWAHENWKGISAKSITEEQFEWAVSNGLISAIDDIVRKDAAQPSTEIYLEIEHFWEGFETILAKLPETLILSHLRSLEVRPGSPSIYDLLFRHIQNCLSEGVLVVTIRVLKSFLQESAKAFWDVIGDARPNVIPDLVFVSPVYKTLLRQSLEDCWNGFNLEEDVVPFPTSWIQPWLMSLSRDRRYDACEVLIQTLFERLAKDPYIGEPGHAACIRAGFDAMIFTMRSFLDPNTQIATGTAHLSASAAFNLVVANKDLILKSLKQPQESKEGWTTFKVSDASRSVLQTAMRLDMKMLAEDFQAIHNSRTLQLTVTRKSQMLWEAISEMLQSCDDQIPLVKDTLVSIAPLISVEEIRPQKVASELDESSQGFNASLGATAEVLTRILTRISEVDATDLNTIFTDRLPIQVIVGLSVHGNSGLADGAAEILKNWTGELSRSDAIEHMSKLHPEQTLSSIVWTLDIVLKPPFPWGPIRPLLNMCRDVMQGLSDDTSGVLRTKTLDSKSAAIVRRWWHEQWRFVSKSCRNIEAWSFCISNSIMTEFCREIMELAEALIAQDGLLTSATALGKSEHEVMPIILGPAKENFRGMENMIRLKDRWLVDVTVRVLCKILTRLRENKLEINAASRKLITEACIPTTTPGKYIRLTNLNDQQRAELLQALGHDEEIQIVQLGISSDAPETSSFSSKITAKKQSRLDAWSKSAPPGSVTTEPAHVKRTNRDDVLELSRSADSPILKQLAAQKAMAQGKKPDQKAISAIKESRQREKVEKAKRDAEAIARAKRIRGETVPGEGSGIHSLGVTGKDHTRSEIMVNSSDDDSDEDEESDDDGELALLTTGGQKDLDEQERRRQEVLRDRVRRPVKKIRQQRTVKEMRARLIPPMDRLHNTILSWDIFHQGNDPPNGPAASEVATKYPDPRSYQATFFPLLASEAWRSFVTAKDEITSQSFGMKIASRASVDSYLEVAFTLPAMQNRERGGVSEGDILLVSEAENPLNSPDSKHCLARVHRTTHKKDMVEITFRVASRNNPLSSVLSPGANANAIKVTNMTTIEREYAALESLQYYDLMDEILKAEPSPIIRYGDERVTNIMQNWALNRGQALAVLGAHENDGFTLIQGPPGTGKTKTITAMVGSLLSEQLSQAATGLNVGALLRPLAAPRPLTASRSKKLLVCAPSNAAVDELVLRLKSGVRTTGGKTKPINVLRLGRSDAISAAVKDVSLDELVRARLEGDDTKDKAKAEREKLHEDAAKIKGELSAIRQRLDEARAQDDVTGQSTFSRKFDELKRQQMQIGKRIDANKDSGNSLAREMEMRRRQVQQEILNSAHVICSTLSGSGHEMFRNLDVEFETVIIDEAAQCVELSALIPLKYGCCKCILVGDPKQLPPTVLSQSAARFGYDQSLFVRMQQNHPKSVHLLDMQYRMHPEISKFPSTEFYEGQLQDGQDMLQLREQPWHQSALLGPYRFFDVEGMQTKGRKGQSLVNTRELDVALEMYDRFSREYKQCDLTGKIGIITPYKAQLFELRNRFQGRYGERITDIIEFNTTDAFQGRECEIIIFSCVRASSTGGIGFMTDIRRMNVGLTRAKSSLWILGDSRALVQGEFWKKLIEDAKLRDRYTKGDILGMFRKPLERANPLSSKPAIIESPRDVDMIDAALAGDSGADAQGWKSDASGPSNTTPPCSAPAESSSTPWNNADGGSANIVPREGGVPVIHTSDNQNLGSKKRHIDDLHDGNQTAKRIANKQRGGLMGKFNQRPVTHMKPPRDPSAMSVLGMVPPERPPAQVLTNQEAIPMRAASSGSTSLANRTSSSSSSSSSNPKIMQKPPPQGPRKKGKPSLFLPKKR</sequence>
<dbReference type="PANTHER" id="PTHR10887">
    <property type="entry name" value="DNA2/NAM7 HELICASE FAMILY"/>
    <property type="match status" value="1"/>
</dbReference>
<evidence type="ECO:0000256" key="9">
    <source>
        <dbReference type="SAM" id="MobiDB-lite"/>
    </source>
</evidence>
<feature type="compositionally biased region" description="Acidic residues" evidence="9">
    <location>
        <begin position="1046"/>
        <end position="1061"/>
    </location>
</feature>
<feature type="compositionally biased region" description="Basic residues" evidence="9">
    <location>
        <begin position="2055"/>
        <end position="2069"/>
    </location>
</feature>
<evidence type="ECO:0000256" key="8">
    <source>
        <dbReference type="SAM" id="Coils"/>
    </source>
</evidence>
<name>A0A8E5MI69_USTVR</name>
<keyword evidence="8" id="KW-0175">Coiled coil</keyword>
<organism evidence="14 15">
    <name type="scientific">Ustilaginoidea virens</name>
    <name type="common">Rice false smut fungus</name>
    <name type="synonym">Villosiclava virens</name>
    <dbReference type="NCBI Taxonomy" id="1159556"/>
    <lineage>
        <taxon>Eukaryota</taxon>
        <taxon>Fungi</taxon>
        <taxon>Dikarya</taxon>
        <taxon>Ascomycota</taxon>
        <taxon>Pezizomycotina</taxon>
        <taxon>Sordariomycetes</taxon>
        <taxon>Hypocreomycetidae</taxon>
        <taxon>Hypocreales</taxon>
        <taxon>Clavicipitaceae</taxon>
        <taxon>Ustilaginoidea</taxon>
    </lineage>
</organism>
<dbReference type="FunFam" id="3.40.50.300:FF:001152">
    <property type="entry name" value="tRNA-splicing endonuclease, putative"/>
    <property type="match status" value="1"/>
</dbReference>
<evidence type="ECO:0000256" key="7">
    <source>
        <dbReference type="ARBA" id="ARBA00023242"/>
    </source>
</evidence>
<feature type="compositionally biased region" description="Low complexity" evidence="9">
    <location>
        <begin position="2023"/>
        <end position="2042"/>
    </location>
</feature>
<comment type="subcellular location">
    <subcellularLocation>
        <location evidence="1">Nucleus</location>
    </subcellularLocation>
</comment>
<feature type="domain" description="DNA2/NAM7 helicase helicase" evidence="11">
    <location>
        <begin position="1324"/>
        <end position="1618"/>
    </location>
</feature>
<dbReference type="GO" id="GO:0016787">
    <property type="term" value="F:hydrolase activity"/>
    <property type="evidence" value="ECO:0007669"/>
    <property type="project" value="UniProtKB-KW"/>
</dbReference>
<dbReference type="GO" id="GO:0005524">
    <property type="term" value="F:ATP binding"/>
    <property type="evidence" value="ECO:0007669"/>
    <property type="project" value="UniProtKB-KW"/>
</dbReference>
<keyword evidence="3" id="KW-0547">Nucleotide-binding</keyword>
<keyword evidence="6" id="KW-0067">ATP-binding</keyword>
<dbReference type="Pfam" id="PF13087">
    <property type="entry name" value="AAA_12"/>
    <property type="match status" value="1"/>
</dbReference>
<dbReference type="KEGG" id="uvi:66065276"/>
<feature type="region of interest" description="Disordered" evidence="9">
    <location>
        <begin position="1886"/>
        <end position="1931"/>
    </location>
</feature>
<feature type="compositionally biased region" description="Basic and acidic residues" evidence="9">
    <location>
        <begin position="990"/>
        <end position="1009"/>
    </location>
</feature>
<evidence type="ECO:0000256" key="6">
    <source>
        <dbReference type="ARBA" id="ARBA00022840"/>
    </source>
</evidence>
<evidence type="ECO:0000259" key="12">
    <source>
        <dbReference type="Pfam" id="PF13087"/>
    </source>
</evidence>
<comment type="similarity">
    <text evidence="2">Belongs to the DNA2/NAM7 helicase family.</text>
</comment>
<dbReference type="InterPro" id="IPR024481">
    <property type="entry name" value="Helicase_Sen1_N"/>
</dbReference>
<protein>
    <recommendedName>
        <fullName evidence="16">SEN1 protein</fullName>
    </recommendedName>
</protein>
<dbReference type="FunFam" id="3.40.50.300:FF:000326">
    <property type="entry name" value="P-loop containing nucleoside triphosphate hydrolase"/>
    <property type="match status" value="1"/>
</dbReference>